<evidence type="ECO:0000256" key="3">
    <source>
        <dbReference type="ARBA" id="ARBA00012513"/>
    </source>
</evidence>
<dbReference type="SUPFAM" id="SSF56112">
    <property type="entry name" value="Protein kinase-like (PK-like)"/>
    <property type="match status" value="1"/>
</dbReference>
<evidence type="ECO:0000256" key="11">
    <source>
        <dbReference type="ARBA" id="ARBA00022801"/>
    </source>
</evidence>
<dbReference type="GO" id="GO:0036498">
    <property type="term" value="P:IRE1-mediated unfolded protein response"/>
    <property type="evidence" value="ECO:0007669"/>
    <property type="project" value="TreeGrafter"/>
</dbReference>
<dbReference type="InterPro" id="IPR011047">
    <property type="entry name" value="Quinoprotein_ADH-like_sf"/>
</dbReference>
<dbReference type="GO" id="GO:0080090">
    <property type="term" value="P:regulation of primary metabolic process"/>
    <property type="evidence" value="ECO:0007669"/>
    <property type="project" value="UniProtKB-ARBA"/>
</dbReference>
<dbReference type="FunFam" id="3.30.200.20:FF:000077">
    <property type="entry name" value="Putative Serine/threonine-protein kinase/endoribonuclease IRE1"/>
    <property type="match status" value="1"/>
</dbReference>
<keyword evidence="8 19" id="KW-0732">Signal</keyword>
<keyword evidence="14" id="KW-1133">Transmembrane helix</keyword>
<reference evidence="23" key="1">
    <citation type="submission" date="2020-12" db="UniProtKB">
        <authorList>
            <consortium name="WormBaseParasite"/>
        </authorList>
    </citation>
    <scope>IDENTIFICATION</scope>
    <source>
        <strain evidence="23">MHco3</strain>
    </source>
</reference>
<dbReference type="Pfam" id="PF06479">
    <property type="entry name" value="Ribonuc_2-5A"/>
    <property type="match status" value="1"/>
</dbReference>
<keyword evidence="10" id="KW-0418">Kinase</keyword>
<dbReference type="GO" id="GO:0004674">
    <property type="term" value="F:protein serine/threonine kinase activity"/>
    <property type="evidence" value="ECO:0007669"/>
    <property type="project" value="UniProtKB-KW"/>
</dbReference>
<dbReference type="Gene3D" id="1.10.510.10">
    <property type="entry name" value="Transferase(Phosphotransferase) domain 1"/>
    <property type="match status" value="1"/>
</dbReference>
<keyword evidence="6" id="KW-0808">Transferase</keyword>
<dbReference type="Gene3D" id="1.20.1440.180">
    <property type="entry name" value="KEN domain"/>
    <property type="match status" value="1"/>
</dbReference>
<feature type="domain" description="Protein kinase" evidence="20">
    <location>
        <begin position="492"/>
        <end position="747"/>
    </location>
</feature>
<organism evidence="22 23">
    <name type="scientific">Haemonchus contortus</name>
    <name type="common">Barber pole worm</name>
    <dbReference type="NCBI Taxonomy" id="6289"/>
    <lineage>
        <taxon>Eukaryota</taxon>
        <taxon>Metazoa</taxon>
        <taxon>Ecdysozoa</taxon>
        <taxon>Nematoda</taxon>
        <taxon>Chromadorea</taxon>
        <taxon>Rhabditida</taxon>
        <taxon>Rhabditina</taxon>
        <taxon>Rhabditomorpha</taxon>
        <taxon>Strongyloidea</taxon>
        <taxon>Trichostrongylidae</taxon>
        <taxon>Haemonchus</taxon>
    </lineage>
</organism>
<dbReference type="SMART" id="SM00220">
    <property type="entry name" value="S_TKc"/>
    <property type="match status" value="1"/>
</dbReference>
<dbReference type="GO" id="GO:1990604">
    <property type="term" value="C:IRE1-TRAF2-ASK1 complex"/>
    <property type="evidence" value="ECO:0007669"/>
    <property type="project" value="TreeGrafter"/>
</dbReference>
<keyword evidence="11" id="KW-0378">Hydrolase</keyword>
<dbReference type="PROSITE" id="PS50011">
    <property type="entry name" value="PROTEIN_KINASE_DOM"/>
    <property type="match status" value="1"/>
</dbReference>
<evidence type="ECO:0000256" key="7">
    <source>
        <dbReference type="ARBA" id="ARBA00022692"/>
    </source>
</evidence>
<evidence type="ECO:0000256" key="17">
    <source>
        <dbReference type="ARBA" id="ARBA00047899"/>
    </source>
</evidence>
<evidence type="ECO:0000256" key="12">
    <source>
        <dbReference type="ARBA" id="ARBA00022824"/>
    </source>
</evidence>
<dbReference type="OrthoDB" id="63989at2759"/>
<dbReference type="GO" id="GO:0004521">
    <property type="term" value="F:RNA endonuclease activity"/>
    <property type="evidence" value="ECO:0007669"/>
    <property type="project" value="InterPro"/>
</dbReference>
<dbReference type="PANTHER" id="PTHR13954:SF6">
    <property type="entry name" value="NON-SPECIFIC SERINE_THREONINE PROTEIN KINASE"/>
    <property type="match status" value="1"/>
</dbReference>
<feature type="domain" description="KEN" evidence="21">
    <location>
        <begin position="750"/>
        <end position="878"/>
    </location>
</feature>
<dbReference type="SUPFAM" id="SSF50998">
    <property type="entry name" value="Quinoprotein alcohol dehydrogenase-like"/>
    <property type="match status" value="1"/>
</dbReference>
<dbReference type="InterPro" id="IPR000719">
    <property type="entry name" value="Prot_kinase_dom"/>
</dbReference>
<name>A0A7I4Y3A0_HAECO</name>
<dbReference type="InterPro" id="IPR008271">
    <property type="entry name" value="Ser/Thr_kinase_AS"/>
</dbReference>
<feature type="signal peptide" evidence="19">
    <location>
        <begin position="1"/>
        <end position="16"/>
    </location>
</feature>
<keyword evidence="12" id="KW-0256">Endoplasmic reticulum</keyword>
<dbReference type="SMART" id="SM00580">
    <property type="entry name" value="PUG"/>
    <property type="match status" value="1"/>
</dbReference>
<dbReference type="InterPro" id="IPR011009">
    <property type="entry name" value="Kinase-like_dom_sf"/>
</dbReference>
<evidence type="ECO:0000256" key="10">
    <source>
        <dbReference type="ARBA" id="ARBA00022777"/>
    </source>
</evidence>
<dbReference type="InterPro" id="IPR018391">
    <property type="entry name" value="PQQ_b-propeller_rpt"/>
</dbReference>
<dbReference type="FunFam" id="1.20.1440.180:FF:000001">
    <property type="entry name" value="Serine/threonine-protein kinase/endoribonuclease IRE1"/>
    <property type="match status" value="1"/>
</dbReference>
<evidence type="ECO:0000256" key="15">
    <source>
        <dbReference type="ARBA" id="ARBA00023136"/>
    </source>
</evidence>
<keyword evidence="15" id="KW-0472">Membrane</keyword>
<dbReference type="Gene3D" id="3.30.200.20">
    <property type="entry name" value="Phosphorylase Kinase, domain 1"/>
    <property type="match status" value="1"/>
</dbReference>
<evidence type="ECO:0000256" key="1">
    <source>
        <dbReference type="ARBA" id="ARBA00001946"/>
    </source>
</evidence>
<comment type="catalytic activity">
    <reaction evidence="17">
        <text>L-threonyl-[protein] + ATP = O-phospho-L-threonyl-[protein] + ADP + H(+)</text>
        <dbReference type="Rhea" id="RHEA:46608"/>
        <dbReference type="Rhea" id="RHEA-COMP:11060"/>
        <dbReference type="Rhea" id="RHEA-COMP:11605"/>
        <dbReference type="ChEBI" id="CHEBI:15378"/>
        <dbReference type="ChEBI" id="CHEBI:30013"/>
        <dbReference type="ChEBI" id="CHEBI:30616"/>
        <dbReference type="ChEBI" id="CHEBI:61977"/>
        <dbReference type="ChEBI" id="CHEBI:456216"/>
        <dbReference type="EC" id="2.7.11.1"/>
    </reaction>
</comment>
<evidence type="ECO:0000256" key="2">
    <source>
        <dbReference type="ARBA" id="ARBA00004115"/>
    </source>
</evidence>
<dbReference type="EC" id="2.7.11.1" evidence="3"/>
<dbReference type="InterPro" id="IPR010513">
    <property type="entry name" value="KEN_dom"/>
</dbReference>
<keyword evidence="13" id="KW-0067">ATP-binding</keyword>
<dbReference type="Pfam" id="PF00069">
    <property type="entry name" value="Pkinase"/>
    <property type="match status" value="1"/>
</dbReference>
<proteinExistence type="predicted"/>
<evidence type="ECO:0000259" key="20">
    <source>
        <dbReference type="PROSITE" id="PS50011"/>
    </source>
</evidence>
<dbReference type="InterPro" id="IPR045133">
    <property type="entry name" value="IRE1/2-like"/>
</dbReference>
<dbReference type="Gene3D" id="2.130.10.10">
    <property type="entry name" value="YVTN repeat-like/Quinoprotein amine dehydrogenase"/>
    <property type="match status" value="1"/>
</dbReference>
<evidence type="ECO:0000256" key="9">
    <source>
        <dbReference type="ARBA" id="ARBA00022741"/>
    </source>
</evidence>
<dbReference type="OMA" id="TCPLEMQ"/>
<accession>A0A7I4Y3A0</accession>
<dbReference type="Proteomes" id="UP000025227">
    <property type="component" value="Unplaced"/>
</dbReference>
<comment type="subcellular location">
    <subcellularLocation>
        <location evidence="2">Endoplasmic reticulum membrane</location>
        <topology evidence="2">Single-pass type I membrane protein</topology>
    </subcellularLocation>
</comment>
<comment type="cofactor">
    <cofactor evidence="1">
        <name>Mg(2+)</name>
        <dbReference type="ChEBI" id="CHEBI:18420"/>
    </cofactor>
</comment>
<evidence type="ECO:0000256" key="4">
    <source>
        <dbReference type="ARBA" id="ARBA00022527"/>
    </source>
</evidence>
<sequence length="922" mass="103519">MLRLFVVLLLVSRVVALEDYDDVVPRIASSLGTIVISTIDGQLRALNTGTGDTRWTIQGDPVLRAPRTVKQGFTFLPNPQDGSLYTLKEGILKRLPLNIPALVHASPLKSTDGVLYAGSKKDIWLEIDPLTGSKVETLSASSDKVCPVKHHNGVFVGRTEYRITMFDTKNRGKTWNTTFSDYSAHLLPANNDYPYRHYVSHGNIVTVGSQGEIIWERDFGQPIVAMYLLQDDGLHKLHFTLMGGETMENMIKSALTPGGKNDLLVDMEASSKTTSPQNALFATLYVGESAFGLYAMDVLVDKHTITYAPKYLGPPLLEGPSPIALSEEEKAKFIPPSRPIITIDVPAITHKTTDGEFLLLGYHERPMVDLGAILPIRFSNTPSFPHIVYKPDDSDSKQVALSRMETLENSLVGMLLEIYIHHPVAFFSALFTLLALAVTVVWMCGKQSGVALVTGEARSAQTSRQSNSATNWVFTRNEEVEDGWMKVGKLLYNPSEILGRGCEGTVVYRGKFDGRDVAVKRVVSEFVRLVDREADLLRESDAHPNVIRYFCMESDSQFRYLALELCVASLNDYVHESAVREKIAIDPTELLHQATEGLAHLHIMQIVHRDMKPQNVLLSTAGARGVRAVISDFGLCKRVQPGRHSLSKRSGLAGTDGWIAPEALTSQSTSFPVDVFSLGCIFYYVLSDGNHPFGDSLHRQTNIINGDYVLREIKEDVNVSVSLIESMIQKVPADRPSIQCVLAHPFFWEPERRLQFFGDVSDRIEKEDDSSTVVRRLERNARTIVEGNWRNNICGPLAADLRKFRTYKGHSVRDLLRAMRNKKHHYRELPEEVRTSLGKIPEEFLYYFTSRFPLLLLHTYIAMEWCADEAIFKGYYPNEIRTRIASMKEEDELLRKMNAENIDSEEWVRGHIVVKSKTSAKA</sequence>
<evidence type="ECO:0000256" key="18">
    <source>
        <dbReference type="ARBA" id="ARBA00048679"/>
    </source>
</evidence>
<dbReference type="WBParaSite" id="HCON_00046990-00001">
    <property type="protein sequence ID" value="HCON_00046990-00001"/>
    <property type="gene ID" value="HCON_00046990"/>
</dbReference>
<evidence type="ECO:0000256" key="8">
    <source>
        <dbReference type="ARBA" id="ARBA00022729"/>
    </source>
</evidence>
<dbReference type="InterPro" id="IPR038357">
    <property type="entry name" value="KEN_sf"/>
</dbReference>
<keyword evidence="7" id="KW-0812">Transmembrane</keyword>
<evidence type="ECO:0000313" key="23">
    <source>
        <dbReference type="WBParaSite" id="HCON_00046990-00001"/>
    </source>
</evidence>
<dbReference type="GO" id="GO:0070059">
    <property type="term" value="P:intrinsic apoptotic signaling pathway in response to endoplasmic reticulum stress"/>
    <property type="evidence" value="ECO:0007669"/>
    <property type="project" value="TreeGrafter"/>
</dbReference>
<keyword evidence="4" id="KW-0723">Serine/threonine-protein kinase</keyword>
<keyword evidence="9" id="KW-0547">Nucleotide-binding</keyword>
<protein>
    <recommendedName>
        <fullName evidence="3">non-specific serine/threonine protein kinase</fullName>
        <ecNumber evidence="3">2.7.11.1</ecNumber>
    </recommendedName>
</protein>
<keyword evidence="5" id="KW-0597">Phosphoprotein</keyword>
<evidence type="ECO:0000256" key="13">
    <source>
        <dbReference type="ARBA" id="ARBA00022840"/>
    </source>
</evidence>
<dbReference type="GO" id="GO:0006397">
    <property type="term" value="P:mRNA processing"/>
    <property type="evidence" value="ECO:0007669"/>
    <property type="project" value="InterPro"/>
</dbReference>
<keyword evidence="16" id="KW-0511">Multifunctional enzyme</keyword>
<dbReference type="PROSITE" id="PS00108">
    <property type="entry name" value="PROTEIN_KINASE_ST"/>
    <property type="match status" value="1"/>
</dbReference>
<evidence type="ECO:0000256" key="16">
    <source>
        <dbReference type="ARBA" id="ARBA00023268"/>
    </source>
</evidence>
<evidence type="ECO:0000313" key="22">
    <source>
        <dbReference type="Proteomes" id="UP000025227"/>
    </source>
</evidence>
<dbReference type="PROSITE" id="PS51392">
    <property type="entry name" value="KEN"/>
    <property type="match status" value="1"/>
</dbReference>
<dbReference type="GO" id="GO:0016787">
    <property type="term" value="F:hydrolase activity"/>
    <property type="evidence" value="ECO:0007669"/>
    <property type="project" value="UniProtKB-KW"/>
</dbReference>
<dbReference type="GO" id="GO:0005524">
    <property type="term" value="F:ATP binding"/>
    <property type="evidence" value="ECO:0007669"/>
    <property type="project" value="UniProtKB-KW"/>
</dbReference>
<dbReference type="GO" id="GO:0051082">
    <property type="term" value="F:unfolded protein binding"/>
    <property type="evidence" value="ECO:0007669"/>
    <property type="project" value="TreeGrafter"/>
</dbReference>
<dbReference type="CDD" id="cd09769">
    <property type="entry name" value="Luminal_IRE1"/>
    <property type="match status" value="1"/>
</dbReference>
<evidence type="ECO:0000259" key="21">
    <source>
        <dbReference type="PROSITE" id="PS51392"/>
    </source>
</evidence>
<dbReference type="SMART" id="SM00564">
    <property type="entry name" value="PQQ"/>
    <property type="match status" value="4"/>
</dbReference>
<dbReference type="GO" id="GO:0010468">
    <property type="term" value="P:regulation of gene expression"/>
    <property type="evidence" value="ECO:0007669"/>
    <property type="project" value="UniProtKB-ARBA"/>
</dbReference>
<dbReference type="PANTHER" id="PTHR13954">
    <property type="entry name" value="IRE1-RELATED"/>
    <property type="match status" value="1"/>
</dbReference>
<feature type="chain" id="PRO_5029608589" description="non-specific serine/threonine protein kinase" evidence="19">
    <location>
        <begin position="17"/>
        <end position="922"/>
    </location>
</feature>
<evidence type="ECO:0000256" key="6">
    <source>
        <dbReference type="ARBA" id="ARBA00022679"/>
    </source>
</evidence>
<dbReference type="AlphaFoldDB" id="A0A7I4Y3A0"/>
<dbReference type="InterPro" id="IPR015943">
    <property type="entry name" value="WD40/YVTN_repeat-like_dom_sf"/>
</dbReference>
<comment type="catalytic activity">
    <reaction evidence="18">
        <text>L-seryl-[protein] + ATP = O-phospho-L-seryl-[protein] + ADP + H(+)</text>
        <dbReference type="Rhea" id="RHEA:17989"/>
        <dbReference type="Rhea" id="RHEA-COMP:9863"/>
        <dbReference type="Rhea" id="RHEA-COMP:11604"/>
        <dbReference type="ChEBI" id="CHEBI:15378"/>
        <dbReference type="ChEBI" id="CHEBI:29999"/>
        <dbReference type="ChEBI" id="CHEBI:30616"/>
        <dbReference type="ChEBI" id="CHEBI:83421"/>
        <dbReference type="ChEBI" id="CHEBI:456216"/>
        <dbReference type="EC" id="2.7.11.1"/>
    </reaction>
</comment>
<evidence type="ECO:0000256" key="5">
    <source>
        <dbReference type="ARBA" id="ARBA00022553"/>
    </source>
</evidence>
<evidence type="ECO:0000256" key="19">
    <source>
        <dbReference type="SAM" id="SignalP"/>
    </source>
</evidence>
<dbReference type="CDD" id="cd10422">
    <property type="entry name" value="RNase_Ire1"/>
    <property type="match status" value="1"/>
</dbReference>
<evidence type="ECO:0000256" key="14">
    <source>
        <dbReference type="ARBA" id="ARBA00022989"/>
    </source>
</evidence>
<keyword evidence="22" id="KW-1185">Reference proteome</keyword>